<name>A0ABY6Y185_9BURK</name>
<feature type="transmembrane region" description="Helical" evidence="1">
    <location>
        <begin position="309"/>
        <end position="330"/>
    </location>
</feature>
<keyword evidence="1" id="KW-0812">Transmembrane</keyword>
<keyword evidence="1" id="KW-0472">Membrane</keyword>
<reference evidence="2 3" key="1">
    <citation type="submission" date="2019-09" db="EMBL/GenBank/DDBJ databases">
        <authorList>
            <person name="Depoorter E."/>
        </authorList>
    </citation>
    <scope>NUCLEOTIDE SEQUENCE [LARGE SCALE GENOMIC DNA]</scope>
    <source>
        <strain evidence="2 3">R-17378</strain>
    </source>
</reference>
<protein>
    <submittedName>
        <fullName evidence="2">Uncharacterized protein</fullName>
    </submittedName>
</protein>
<evidence type="ECO:0000313" key="2">
    <source>
        <dbReference type="EMBL" id="VWC94340.1"/>
    </source>
</evidence>
<feature type="transmembrane region" description="Helical" evidence="1">
    <location>
        <begin position="219"/>
        <end position="241"/>
    </location>
</feature>
<proteinExistence type="predicted"/>
<dbReference type="EMBL" id="CABVQG010000018">
    <property type="protein sequence ID" value="VWC94340.1"/>
    <property type="molecule type" value="Genomic_DNA"/>
</dbReference>
<evidence type="ECO:0000256" key="1">
    <source>
        <dbReference type="SAM" id="Phobius"/>
    </source>
</evidence>
<dbReference type="Proteomes" id="UP000494120">
    <property type="component" value="Unassembled WGS sequence"/>
</dbReference>
<keyword evidence="1" id="KW-1133">Transmembrane helix</keyword>
<evidence type="ECO:0000313" key="3">
    <source>
        <dbReference type="Proteomes" id="UP000494120"/>
    </source>
</evidence>
<keyword evidence="3" id="KW-1185">Reference proteome</keyword>
<gene>
    <name evidence="2" type="ORF">BLA17378_04794</name>
</gene>
<accession>A0ABY6Y185</accession>
<dbReference type="RefSeq" id="WP_174958967.1">
    <property type="nucleotide sequence ID" value="NZ_CABVQG010000018.1"/>
</dbReference>
<comment type="caution">
    <text evidence="2">The sequence shown here is derived from an EMBL/GenBank/DDBJ whole genome shotgun (WGS) entry which is preliminary data.</text>
</comment>
<sequence length="635" mass="69269">MVFDTAVASYLKAQEDARDGTIPGPTAICKACTEIGVPFSLNSGDGPRDADELLGIPSTDDAATQAWFTSNRWIKDKVQNFRDTFLLQVIERLGELHGDAYLAEFYAFIAAEGYEFVCLDDEMATETYVTPLFWGEVAGVKLTPPTVQCGSHNFVFFDRRIYFWTFTAARYHDDTSGGEDGQRPARNTFGWTISGQYDINEAARHLAARYLRAKETARMWMRVGAVVDIALGVLTFVPVVGPAGRGIFGAYKGVRYTIAAIDAALAANAIASGSTRLITGEDIDVGEQLFESLGRLANPQDGAQRGRQVFMFINLVMLTPTAFGGARWVLRRIRRDVPSTARLDIQAISEEERKRLGGRTSAEPLAIELRGSKAETRVSRDELGKVEWADRPSLDTNRNQVSVTTATGAANYAVMANTLRARLSMLIVQHAGNLKVVGRICKVVGDAGEEALAATMVEKWGFKAERILGLSINPKIPSRFGLTNKSGHGLDMLVWVPPPPSITVRVPTDQTRHVIDGVNGVAPTKTLTFTEETLLVFETKATLGGTKTPKFNSTQGAGGASKVSKLLALIKQNKGHWKTSKMQELDPEFLKKVGALKSASTSGNIQHFHAQVFFDHQGQLNPLVGAGSGIQINRW</sequence>
<organism evidence="2 3">
    <name type="scientific">Burkholderia aenigmatica</name>
    <dbReference type="NCBI Taxonomy" id="2015348"/>
    <lineage>
        <taxon>Bacteria</taxon>
        <taxon>Pseudomonadati</taxon>
        <taxon>Pseudomonadota</taxon>
        <taxon>Betaproteobacteria</taxon>
        <taxon>Burkholderiales</taxon>
        <taxon>Burkholderiaceae</taxon>
        <taxon>Burkholderia</taxon>
        <taxon>Burkholderia cepacia complex</taxon>
    </lineage>
</organism>